<comment type="caution">
    <text evidence="2">The sequence shown here is derived from an EMBL/GenBank/DDBJ whole genome shotgun (WGS) entry which is preliminary data.</text>
</comment>
<feature type="region of interest" description="Disordered" evidence="1">
    <location>
        <begin position="276"/>
        <end position="363"/>
    </location>
</feature>
<feature type="region of interest" description="Disordered" evidence="1">
    <location>
        <begin position="72"/>
        <end position="116"/>
    </location>
</feature>
<feature type="compositionally biased region" description="Acidic residues" evidence="1">
    <location>
        <begin position="1"/>
        <end position="12"/>
    </location>
</feature>
<feature type="compositionally biased region" description="Basic and acidic residues" evidence="1">
    <location>
        <begin position="188"/>
        <end position="215"/>
    </location>
</feature>
<protein>
    <submittedName>
        <fullName evidence="2">Uncharacterized protein</fullName>
    </submittedName>
</protein>
<dbReference type="RefSeq" id="XP_070915686.1">
    <property type="nucleotide sequence ID" value="XM_071059585.1"/>
</dbReference>
<dbReference type="EMBL" id="BAAFSV010000002">
    <property type="protein sequence ID" value="GAB1313955.1"/>
    <property type="molecule type" value="Genomic_DNA"/>
</dbReference>
<feature type="compositionally biased region" description="Basic and acidic residues" evidence="1">
    <location>
        <begin position="18"/>
        <end position="32"/>
    </location>
</feature>
<dbReference type="GeneID" id="98174908"/>
<evidence type="ECO:0000313" key="3">
    <source>
        <dbReference type="Proteomes" id="UP001628179"/>
    </source>
</evidence>
<proteinExistence type="predicted"/>
<feature type="compositionally biased region" description="Basic residues" evidence="1">
    <location>
        <begin position="477"/>
        <end position="491"/>
    </location>
</feature>
<name>A0ABQ0G858_9PEZI</name>
<organism evidence="2 3">
    <name type="scientific">Madurella fahalii</name>
    <dbReference type="NCBI Taxonomy" id="1157608"/>
    <lineage>
        <taxon>Eukaryota</taxon>
        <taxon>Fungi</taxon>
        <taxon>Dikarya</taxon>
        <taxon>Ascomycota</taxon>
        <taxon>Pezizomycotina</taxon>
        <taxon>Sordariomycetes</taxon>
        <taxon>Sordariomycetidae</taxon>
        <taxon>Sordariales</taxon>
        <taxon>Sordariales incertae sedis</taxon>
        <taxon>Madurella</taxon>
    </lineage>
</organism>
<evidence type="ECO:0000256" key="1">
    <source>
        <dbReference type="SAM" id="MobiDB-lite"/>
    </source>
</evidence>
<feature type="region of interest" description="Disordered" evidence="1">
    <location>
        <begin position="186"/>
        <end position="220"/>
    </location>
</feature>
<feature type="region of interest" description="Disordered" evidence="1">
    <location>
        <begin position="410"/>
        <end position="559"/>
    </location>
</feature>
<keyword evidence="3" id="KW-1185">Reference proteome</keyword>
<accession>A0ABQ0G858</accession>
<feature type="region of interest" description="Disordered" evidence="1">
    <location>
        <begin position="1"/>
        <end position="52"/>
    </location>
</feature>
<dbReference type="Proteomes" id="UP001628179">
    <property type="component" value="Unassembled WGS sequence"/>
</dbReference>
<feature type="compositionally biased region" description="Basic and acidic residues" evidence="1">
    <location>
        <begin position="88"/>
        <end position="105"/>
    </location>
</feature>
<gene>
    <name evidence="2" type="ORF">MFIFM68171_04165</name>
</gene>
<feature type="compositionally biased region" description="Low complexity" evidence="1">
    <location>
        <begin position="496"/>
        <end position="541"/>
    </location>
</feature>
<sequence length="585" mass="65181">MRDDSTDQDDSPESASPPRRERILDRRIERRALPTSFSSNLGRKRPSPSKAISSRSVRAMVCLFEGASTAPHHLGASSARGASGTARRVAEADRQVNDRRSHDNNDAANKTATWLPNSHRELGQLGRSIITAPAFSHAPVDYAEEYSLTLLKHKSYFNNRPLVRCLDEYHEEEDEGNIMKKGGHCKRSVTENKKSQSEGAYDRKANEFPRERREASSPIQQLDDLMNEILALQGLAEPNSPDSRKKRSSEEVKAFWGDVRAQLWINEDEIHAVRPESAWKWESQDTPEEESQSHNRRPSASAAPLPGPSDPDPERIFPPCPSWLPPPVPMAARTRAPSSDYSRESQRHSTASSLEFFPDPAPDYPLWDQPSPLPSPALGTFVPRIPNIFNIHADMYPDPELPVSGVVPADRHREPAPRSSVPATNLNHNDTHSRYPSGGGSSGTRPWIRPPTWRFPLFMRTPSSPLTPQLPTPPAPKPRRGHDRYRHHQQHNSKISTSTTTTTATTTTSGGSRSSRSSVSHNTRTRRTSTATRSTRAGSSTDLSRWSRPQYSAAVTGRRLTTEEKLSEIDAFLSSPVKKTQGREG</sequence>
<feature type="compositionally biased region" description="Low complexity" evidence="1">
    <location>
        <begin position="75"/>
        <end position="87"/>
    </location>
</feature>
<evidence type="ECO:0000313" key="2">
    <source>
        <dbReference type="EMBL" id="GAB1313955.1"/>
    </source>
</evidence>
<feature type="compositionally biased region" description="Polar residues" evidence="1">
    <location>
        <begin position="106"/>
        <end position="116"/>
    </location>
</feature>
<feature type="compositionally biased region" description="Pro residues" evidence="1">
    <location>
        <begin position="305"/>
        <end position="329"/>
    </location>
</feature>
<reference evidence="2 3" key="1">
    <citation type="submission" date="2024-09" db="EMBL/GenBank/DDBJ databases">
        <title>Itraconazole resistance in Madurella fahalii resulting from another homologue of gene encoding cytochrome P450 14-alpha sterol demethylase (CYP51).</title>
        <authorList>
            <person name="Yoshioka I."/>
            <person name="Fahal A.H."/>
            <person name="Kaneko S."/>
            <person name="Yaguchi T."/>
        </authorList>
    </citation>
    <scope>NUCLEOTIDE SEQUENCE [LARGE SCALE GENOMIC DNA]</scope>
    <source>
        <strain evidence="2 3">IFM 68171</strain>
    </source>
</reference>